<reference evidence="1" key="1">
    <citation type="submission" date="2021-03" db="EMBL/GenBank/DDBJ databases">
        <authorList>
            <person name="Li Z."/>
            <person name="Yang C."/>
        </authorList>
    </citation>
    <scope>NUCLEOTIDE SEQUENCE</scope>
    <source>
        <strain evidence="1">Dzin_1.0</strain>
        <tissue evidence="1">Leaf</tissue>
    </source>
</reference>
<keyword evidence="2" id="KW-1185">Reference proteome</keyword>
<gene>
    <name evidence="1" type="ORF">J5N97_013992</name>
</gene>
<name>A0A9D5CU92_9LILI</name>
<organism evidence="1 2">
    <name type="scientific">Dioscorea zingiberensis</name>
    <dbReference type="NCBI Taxonomy" id="325984"/>
    <lineage>
        <taxon>Eukaryota</taxon>
        <taxon>Viridiplantae</taxon>
        <taxon>Streptophyta</taxon>
        <taxon>Embryophyta</taxon>
        <taxon>Tracheophyta</taxon>
        <taxon>Spermatophyta</taxon>
        <taxon>Magnoliopsida</taxon>
        <taxon>Liliopsida</taxon>
        <taxon>Dioscoreales</taxon>
        <taxon>Dioscoreaceae</taxon>
        <taxon>Dioscorea</taxon>
    </lineage>
</organism>
<dbReference type="Proteomes" id="UP001085076">
    <property type="component" value="Miscellaneous, Linkage group lg03"/>
</dbReference>
<accession>A0A9D5CU92</accession>
<evidence type="ECO:0000313" key="2">
    <source>
        <dbReference type="Proteomes" id="UP001085076"/>
    </source>
</evidence>
<sequence>MAHSLAPSISDRAFVVIGPKAALSTILIPRSTLSRYGQVERNTNSSVVVREVGNCGYSSPSLKVDLRPWSAQEQWKKRHIAEQSSTAMPFLFLFHARTAHSTNRFAALPLSLVEETI</sequence>
<proteinExistence type="predicted"/>
<comment type="caution">
    <text evidence="1">The sequence shown here is derived from an EMBL/GenBank/DDBJ whole genome shotgun (WGS) entry which is preliminary data.</text>
</comment>
<dbReference type="EMBL" id="JAGGNH010000003">
    <property type="protein sequence ID" value="KAJ0978518.1"/>
    <property type="molecule type" value="Genomic_DNA"/>
</dbReference>
<protein>
    <submittedName>
        <fullName evidence="1">Uncharacterized protein</fullName>
    </submittedName>
</protein>
<dbReference type="AlphaFoldDB" id="A0A9D5CU92"/>
<evidence type="ECO:0000313" key="1">
    <source>
        <dbReference type="EMBL" id="KAJ0978518.1"/>
    </source>
</evidence>
<reference evidence="1" key="2">
    <citation type="journal article" date="2022" name="Hortic Res">
        <title>The genome of Dioscorea zingiberensis sheds light on the biosynthesis, origin and evolution of the medicinally important diosgenin saponins.</title>
        <authorList>
            <person name="Li Y."/>
            <person name="Tan C."/>
            <person name="Li Z."/>
            <person name="Guo J."/>
            <person name="Li S."/>
            <person name="Chen X."/>
            <person name="Wang C."/>
            <person name="Dai X."/>
            <person name="Yang H."/>
            <person name="Song W."/>
            <person name="Hou L."/>
            <person name="Xu J."/>
            <person name="Tong Z."/>
            <person name="Xu A."/>
            <person name="Yuan X."/>
            <person name="Wang W."/>
            <person name="Yang Q."/>
            <person name="Chen L."/>
            <person name="Sun Z."/>
            <person name="Wang K."/>
            <person name="Pan B."/>
            <person name="Chen J."/>
            <person name="Bao Y."/>
            <person name="Liu F."/>
            <person name="Qi X."/>
            <person name="Gang D.R."/>
            <person name="Wen J."/>
            <person name="Li J."/>
        </authorList>
    </citation>
    <scope>NUCLEOTIDE SEQUENCE</scope>
    <source>
        <strain evidence="1">Dzin_1.0</strain>
    </source>
</reference>